<protein>
    <submittedName>
        <fullName evidence="1">Uncharacterized protein</fullName>
    </submittedName>
</protein>
<evidence type="ECO:0000313" key="1">
    <source>
        <dbReference type="EMBL" id="RKK73118.1"/>
    </source>
</evidence>
<comment type="caution">
    <text evidence="1">The sequence shown here is derived from an EMBL/GenBank/DDBJ whole genome shotgun (WGS) entry which is preliminary data.</text>
</comment>
<sequence>MRSLGERFNKLRAKVDISPTNDDPRSIAHD</sequence>
<gene>
    <name evidence="1" type="ORF">BFJ69_g9540</name>
</gene>
<dbReference type="Proteomes" id="UP000285084">
    <property type="component" value="Unassembled WGS sequence"/>
</dbReference>
<organism evidence="1 2">
    <name type="scientific">Fusarium oxysporum</name>
    <name type="common">Fusarium vascular wilt</name>
    <dbReference type="NCBI Taxonomy" id="5507"/>
    <lineage>
        <taxon>Eukaryota</taxon>
        <taxon>Fungi</taxon>
        <taxon>Dikarya</taxon>
        <taxon>Ascomycota</taxon>
        <taxon>Pezizomycotina</taxon>
        <taxon>Sordariomycetes</taxon>
        <taxon>Hypocreomycetidae</taxon>
        <taxon>Hypocreales</taxon>
        <taxon>Nectriaceae</taxon>
        <taxon>Fusarium</taxon>
        <taxon>Fusarium oxysporum species complex</taxon>
    </lineage>
</organism>
<reference evidence="1 2" key="1">
    <citation type="journal article" date="2018" name="Sci. Rep.">
        <title>Characterisation of pathogen-specific regions and novel effector candidates in Fusarium oxysporum f. sp. cepae.</title>
        <authorList>
            <person name="Armitage A.D."/>
            <person name="Taylor A."/>
            <person name="Sobczyk M.K."/>
            <person name="Baxter L."/>
            <person name="Greenfield B.P."/>
            <person name="Bates H.J."/>
            <person name="Wilson F."/>
            <person name="Jackson A.C."/>
            <person name="Ott S."/>
            <person name="Harrison R.J."/>
            <person name="Clarkson J.P."/>
        </authorList>
    </citation>
    <scope>NUCLEOTIDE SEQUENCE [LARGE SCALE GENOMIC DNA]</scope>
    <source>
        <strain evidence="1 2">Fo_A13</strain>
    </source>
</reference>
<name>A0A420S9V5_FUSOX</name>
<evidence type="ECO:0000313" key="2">
    <source>
        <dbReference type="Proteomes" id="UP000285084"/>
    </source>
</evidence>
<proteinExistence type="predicted"/>
<dbReference type="EMBL" id="MRCX01000088">
    <property type="protein sequence ID" value="RKK73118.1"/>
    <property type="molecule type" value="Genomic_DNA"/>
</dbReference>
<dbReference type="AlphaFoldDB" id="A0A420S9V5"/>
<accession>A0A420S9V5</accession>